<dbReference type="EC" id="1.1.1.133" evidence="3 6"/>
<evidence type="ECO:0000256" key="6">
    <source>
        <dbReference type="RuleBase" id="RU364082"/>
    </source>
</evidence>
<accession>A0A7D3XLV6</accession>
<feature type="domain" description="RmlD-like substrate binding" evidence="7">
    <location>
        <begin position="1"/>
        <end position="291"/>
    </location>
</feature>
<comment type="similarity">
    <text evidence="2 6">Belongs to the dTDP-4-dehydrorhamnose reductase family.</text>
</comment>
<dbReference type="SUPFAM" id="SSF51735">
    <property type="entry name" value="NAD(P)-binding Rossmann-fold domains"/>
    <property type="match status" value="1"/>
</dbReference>
<comment type="function">
    <text evidence="6">Catalyzes the reduction of dTDP-6-deoxy-L-lyxo-4-hexulose to yield dTDP-L-rhamnose.</text>
</comment>
<evidence type="ECO:0000256" key="4">
    <source>
        <dbReference type="ARBA" id="ARBA00017099"/>
    </source>
</evidence>
<dbReference type="UniPathway" id="UPA00124"/>
<dbReference type="InterPro" id="IPR029903">
    <property type="entry name" value="RmlD-like-bd"/>
</dbReference>
<dbReference type="InterPro" id="IPR036291">
    <property type="entry name" value="NAD(P)-bd_dom_sf"/>
</dbReference>
<keyword evidence="6" id="KW-0560">Oxidoreductase</keyword>
<keyword evidence="9" id="KW-1185">Reference proteome</keyword>
<proteinExistence type="inferred from homology"/>
<dbReference type="KEGG" id="ttz:FHG85_10355"/>
<evidence type="ECO:0000256" key="3">
    <source>
        <dbReference type="ARBA" id="ARBA00012929"/>
    </source>
</evidence>
<dbReference type="PANTHER" id="PTHR10491">
    <property type="entry name" value="DTDP-4-DEHYDRORHAMNOSE REDUCTASE"/>
    <property type="match status" value="1"/>
</dbReference>
<dbReference type="PANTHER" id="PTHR10491:SF4">
    <property type="entry name" value="METHIONINE ADENOSYLTRANSFERASE 2 SUBUNIT BETA"/>
    <property type="match status" value="1"/>
</dbReference>
<dbReference type="GO" id="GO:0019305">
    <property type="term" value="P:dTDP-rhamnose biosynthetic process"/>
    <property type="evidence" value="ECO:0007669"/>
    <property type="project" value="UniProtKB-UniPathway"/>
</dbReference>
<dbReference type="Gene3D" id="3.40.50.720">
    <property type="entry name" value="NAD(P)-binding Rossmann-like Domain"/>
    <property type="match status" value="1"/>
</dbReference>
<gene>
    <name evidence="8" type="ORF">FHG85_10355</name>
</gene>
<protein>
    <recommendedName>
        <fullName evidence="4 6">dTDP-4-dehydrorhamnose reductase</fullName>
        <ecNumber evidence="3 6">1.1.1.133</ecNumber>
    </recommendedName>
</protein>
<evidence type="ECO:0000256" key="1">
    <source>
        <dbReference type="ARBA" id="ARBA00004781"/>
    </source>
</evidence>
<evidence type="ECO:0000313" key="9">
    <source>
        <dbReference type="Proteomes" id="UP000500961"/>
    </source>
</evidence>
<comment type="catalytic activity">
    <reaction evidence="5">
        <text>dTDP-beta-L-rhamnose + NADP(+) = dTDP-4-dehydro-beta-L-rhamnose + NADPH + H(+)</text>
        <dbReference type="Rhea" id="RHEA:21796"/>
        <dbReference type="ChEBI" id="CHEBI:15378"/>
        <dbReference type="ChEBI" id="CHEBI:57510"/>
        <dbReference type="ChEBI" id="CHEBI:57783"/>
        <dbReference type="ChEBI" id="CHEBI:58349"/>
        <dbReference type="ChEBI" id="CHEBI:62830"/>
        <dbReference type="EC" id="1.1.1.133"/>
    </reaction>
</comment>
<organism evidence="8 9">
    <name type="scientific">Tenuifilum thalassicum</name>
    <dbReference type="NCBI Taxonomy" id="2590900"/>
    <lineage>
        <taxon>Bacteria</taxon>
        <taxon>Pseudomonadati</taxon>
        <taxon>Bacteroidota</taxon>
        <taxon>Bacteroidia</taxon>
        <taxon>Bacteroidales</taxon>
        <taxon>Tenuifilaceae</taxon>
        <taxon>Tenuifilum</taxon>
    </lineage>
</organism>
<evidence type="ECO:0000259" key="7">
    <source>
        <dbReference type="Pfam" id="PF04321"/>
    </source>
</evidence>
<keyword evidence="6" id="KW-0521">NADP</keyword>
<dbReference type="EMBL" id="CP041345">
    <property type="protein sequence ID" value="QKG80650.1"/>
    <property type="molecule type" value="Genomic_DNA"/>
</dbReference>
<name>A0A7D3XLV6_9BACT</name>
<sequence>MKVLVTGANGIIGKNVAKALTKISGIEVYATSLKKLSIDIATTFTSNLLIADVNLMIDEIHPDVVVHCAAVSSPDACEVDRYACHRLNVELTKRLLSACIDYNAHLVFLSTDFVFDGEKGNYSEEDTTNPINYYGESKLEAEKIICRSTENHTIVRTSLVYGYETKLSRPNIVSRVIDNLQRGKPYKVPTDQIRKPTYVGDLADAIGQICINKPKGIFHISGDEETTVSNFARKIAKALQLDESLIQETTSSQIAQAAPRPLNTTLNIEKIKSTINYSPKSIDLALSEMFKK</sequence>
<evidence type="ECO:0000313" key="8">
    <source>
        <dbReference type="EMBL" id="QKG80650.1"/>
    </source>
</evidence>
<comment type="pathway">
    <text evidence="1 6">Carbohydrate biosynthesis; dTDP-L-rhamnose biosynthesis.</text>
</comment>
<dbReference type="Proteomes" id="UP000500961">
    <property type="component" value="Chromosome"/>
</dbReference>
<reference evidence="8 9" key="1">
    <citation type="submission" date="2019-07" db="EMBL/GenBank/DDBJ databases">
        <title>Thalassofilum flectens gen. nov., sp. nov., a novel moderate thermophilic anaerobe from a shallow sea hot spring in Kunashir Island (Russia), representing a new family in the order Bacteroidales, and proposal of Thalassofilacea fam. nov.</title>
        <authorList>
            <person name="Kochetkova T.V."/>
            <person name="Podosokorskaya O.A."/>
            <person name="Novikov A."/>
            <person name="Elcheninov A.G."/>
            <person name="Toshchakov S.V."/>
            <person name="Kublanov I.V."/>
        </authorList>
    </citation>
    <scope>NUCLEOTIDE SEQUENCE [LARGE SCALE GENOMIC DNA]</scope>
    <source>
        <strain evidence="8 9">38-H</strain>
    </source>
</reference>
<dbReference type="CDD" id="cd05254">
    <property type="entry name" value="dTDP_HR_like_SDR_e"/>
    <property type="match status" value="1"/>
</dbReference>
<dbReference type="Pfam" id="PF04321">
    <property type="entry name" value="RmlD_sub_bind"/>
    <property type="match status" value="1"/>
</dbReference>
<dbReference type="RefSeq" id="WP_173075580.1">
    <property type="nucleotide sequence ID" value="NZ_CP041345.1"/>
</dbReference>
<dbReference type="InterPro" id="IPR005913">
    <property type="entry name" value="dTDP_dehydrorham_reduct"/>
</dbReference>
<dbReference type="AlphaFoldDB" id="A0A7D3XLV6"/>
<evidence type="ECO:0000256" key="2">
    <source>
        <dbReference type="ARBA" id="ARBA00010944"/>
    </source>
</evidence>
<evidence type="ECO:0000256" key="5">
    <source>
        <dbReference type="ARBA" id="ARBA00048200"/>
    </source>
</evidence>
<dbReference type="GO" id="GO:0008831">
    <property type="term" value="F:dTDP-4-dehydrorhamnose reductase activity"/>
    <property type="evidence" value="ECO:0007669"/>
    <property type="project" value="UniProtKB-EC"/>
</dbReference>